<reference evidence="3" key="2">
    <citation type="journal article" date="2016" name="Sci. Rep.">
        <title>Dictyocaulus viviparus genome, variome and transcriptome elucidate lungworm biology and support future intervention.</title>
        <authorList>
            <person name="McNulty S.N."/>
            <person name="Strube C."/>
            <person name="Rosa B.A."/>
            <person name="Martin J.C."/>
            <person name="Tyagi R."/>
            <person name="Choi Y.J."/>
            <person name="Wang Q."/>
            <person name="Hallsworth Pepin K."/>
            <person name="Zhang X."/>
            <person name="Ozersky P."/>
            <person name="Wilson R.K."/>
            <person name="Sternberg P.W."/>
            <person name="Gasser R.B."/>
            <person name="Mitreva M."/>
        </authorList>
    </citation>
    <scope>NUCLEOTIDE SEQUENCE [LARGE SCALE GENOMIC DNA]</scope>
    <source>
        <strain evidence="3">HannoverDv2000</strain>
    </source>
</reference>
<keyword evidence="3" id="KW-1185">Reference proteome</keyword>
<evidence type="ECO:0000313" key="3">
    <source>
        <dbReference type="Proteomes" id="UP000053766"/>
    </source>
</evidence>
<evidence type="ECO:0000313" key="2">
    <source>
        <dbReference type="EMBL" id="KJH40936.1"/>
    </source>
</evidence>
<organism evidence="2 3">
    <name type="scientific">Dictyocaulus viviparus</name>
    <name type="common">Bovine lungworm</name>
    <dbReference type="NCBI Taxonomy" id="29172"/>
    <lineage>
        <taxon>Eukaryota</taxon>
        <taxon>Metazoa</taxon>
        <taxon>Ecdysozoa</taxon>
        <taxon>Nematoda</taxon>
        <taxon>Chromadorea</taxon>
        <taxon>Rhabditida</taxon>
        <taxon>Rhabditina</taxon>
        <taxon>Rhabditomorpha</taxon>
        <taxon>Strongyloidea</taxon>
        <taxon>Metastrongylidae</taxon>
        <taxon>Dictyocaulus</taxon>
    </lineage>
</organism>
<protein>
    <submittedName>
        <fullName evidence="2">Uncharacterized protein</fullName>
    </submittedName>
</protein>
<sequence>MTSSVTLPTIPVFHRIAQHSMYITPSQFDPKFDAPPTYEEALRTSAPSSPSSLTDEPTSPVEETPPTPSSSPANIDIRLEMADVPTTSSSSR</sequence>
<accession>A0A0D8XES6</accession>
<feature type="compositionally biased region" description="Polar residues" evidence="1">
    <location>
        <begin position="45"/>
        <end position="55"/>
    </location>
</feature>
<gene>
    <name evidence="2" type="ORF">DICVIV_13100</name>
</gene>
<dbReference type="OrthoDB" id="5851868at2759"/>
<evidence type="ECO:0000256" key="1">
    <source>
        <dbReference type="SAM" id="MobiDB-lite"/>
    </source>
</evidence>
<name>A0A0D8XES6_DICVI</name>
<reference evidence="2 3" key="1">
    <citation type="submission" date="2013-11" db="EMBL/GenBank/DDBJ databases">
        <title>Draft genome of the bovine lungworm Dictyocaulus viviparus.</title>
        <authorList>
            <person name="Mitreva M."/>
        </authorList>
    </citation>
    <scope>NUCLEOTIDE SEQUENCE [LARGE SCALE GENOMIC DNA]</scope>
    <source>
        <strain evidence="2 3">HannoverDv2000</strain>
    </source>
</reference>
<dbReference type="Proteomes" id="UP000053766">
    <property type="component" value="Unassembled WGS sequence"/>
</dbReference>
<dbReference type="AlphaFoldDB" id="A0A0D8XES6"/>
<feature type="region of interest" description="Disordered" evidence="1">
    <location>
        <begin position="24"/>
        <end position="92"/>
    </location>
</feature>
<dbReference type="EMBL" id="KN716961">
    <property type="protein sequence ID" value="KJH40936.1"/>
    <property type="molecule type" value="Genomic_DNA"/>
</dbReference>
<proteinExistence type="predicted"/>